<keyword evidence="1" id="KW-0472">Membrane</keyword>
<evidence type="ECO:0000256" key="1">
    <source>
        <dbReference type="SAM" id="Phobius"/>
    </source>
</evidence>
<dbReference type="RefSeq" id="WP_148950740.1">
    <property type="nucleotide sequence ID" value="NZ_VTES01000006.1"/>
</dbReference>
<comment type="caution">
    <text evidence="2">The sequence shown here is derived from an EMBL/GenBank/DDBJ whole genome shotgun (WGS) entry which is preliminary data.</text>
</comment>
<keyword evidence="1" id="KW-0812">Transmembrane</keyword>
<accession>A0A5D4SAG0</accession>
<sequence length="74" mass="8268">MDNSILAPLRETLDKMALQLFLFFGICIVAYCLVFVILRKLKVPKSIANFFATCALLGTGYFSIIYGLIPGFRS</sequence>
<dbReference type="EMBL" id="VTES01000006">
    <property type="protein sequence ID" value="TYS60593.1"/>
    <property type="molecule type" value="Genomic_DNA"/>
</dbReference>
<keyword evidence="1" id="KW-1133">Transmembrane helix</keyword>
<evidence type="ECO:0000313" key="3">
    <source>
        <dbReference type="Proteomes" id="UP000323732"/>
    </source>
</evidence>
<feature type="transmembrane region" description="Helical" evidence="1">
    <location>
        <begin position="20"/>
        <end position="38"/>
    </location>
</feature>
<dbReference type="AlphaFoldDB" id="A0A5D4SAG0"/>
<organism evidence="2 3">
    <name type="scientific">Bacillus infantis</name>
    <dbReference type="NCBI Taxonomy" id="324767"/>
    <lineage>
        <taxon>Bacteria</taxon>
        <taxon>Bacillati</taxon>
        <taxon>Bacillota</taxon>
        <taxon>Bacilli</taxon>
        <taxon>Bacillales</taxon>
        <taxon>Bacillaceae</taxon>
        <taxon>Bacillus</taxon>
    </lineage>
</organism>
<evidence type="ECO:0000313" key="2">
    <source>
        <dbReference type="EMBL" id="TYS60593.1"/>
    </source>
</evidence>
<feature type="transmembrane region" description="Helical" evidence="1">
    <location>
        <begin position="50"/>
        <end position="69"/>
    </location>
</feature>
<dbReference type="Proteomes" id="UP000323732">
    <property type="component" value="Unassembled WGS sequence"/>
</dbReference>
<protein>
    <submittedName>
        <fullName evidence="2">Uncharacterized protein</fullName>
    </submittedName>
</protein>
<reference evidence="2 3" key="1">
    <citation type="submission" date="2019-08" db="EMBL/GenBank/DDBJ databases">
        <title>Bacillus genomes from the desert of Cuatro Cienegas, Coahuila.</title>
        <authorList>
            <person name="Olmedo-Alvarez G."/>
        </authorList>
    </citation>
    <scope>NUCLEOTIDE SEQUENCE [LARGE SCALE GENOMIC DNA]</scope>
    <source>
        <strain evidence="2 3">CH37_1T</strain>
    </source>
</reference>
<name>A0A5D4SAG0_9BACI</name>
<proteinExistence type="predicted"/>
<gene>
    <name evidence="2" type="ORF">FZD47_20510</name>
</gene>